<feature type="compositionally biased region" description="Basic and acidic residues" evidence="1">
    <location>
        <begin position="51"/>
        <end position="62"/>
    </location>
</feature>
<dbReference type="PATRIC" id="fig|1050174.4.peg.575"/>
<sequence>MKLNLKKLGAVLTVIATSVFTPIIATAQDIDLTPPASNQQVATEPFIPPYEPDHYRQVDTSD</sequence>
<dbReference type="KEGG" id="cei:CEPID_02835"/>
<evidence type="ECO:0000256" key="1">
    <source>
        <dbReference type="SAM" id="MobiDB-lite"/>
    </source>
</evidence>
<keyword evidence="4" id="KW-1185">Reference proteome</keyword>
<dbReference type="EMBL" id="CP011541">
    <property type="protein sequence ID" value="AKK02447.1"/>
    <property type="molecule type" value="Genomic_DNA"/>
</dbReference>
<evidence type="ECO:0000313" key="4">
    <source>
        <dbReference type="Proteomes" id="UP000035368"/>
    </source>
</evidence>
<organism evidence="3 4">
    <name type="scientific">Corynebacterium epidermidicanis</name>
    <dbReference type="NCBI Taxonomy" id="1050174"/>
    <lineage>
        <taxon>Bacteria</taxon>
        <taxon>Bacillati</taxon>
        <taxon>Actinomycetota</taxon>
        <taxon>Actinomycetes</taxon>
        <taxon>Mycobacteriales</taxon>
        <taxon>Corynebacteriaceae</taxon>
        <taxon>Corynebacterium</taxon>
    </lineage>
</organism>
<keyword evidence="2" id="KW-0732">Signal</keyword>
<name>A0A0G3GU95_9CORY</name>
<dbReference type="STRING" id="1050174.CEPID_02835"/>
<feature type="region of interest" description="Disordered" evidence="1">
    <location>
        <begin position="35"/>
        <end position="62"/>
    </location>
</feature>
<proteinExistence type="predicted"/>
<feature type="chain" id="PRO_5002554559" evidence="2">
    <location>
        <begin position="28"/>
        <end position="62"/>
    </location>
</feature>
<feature type="signal peptide" evidence="2">
    <location>
        <begin position="1"/>
        <end position="27"/>
    </location>
</feature>
<dbReference type="RefSeq" id="WP_047239655.1">
    <property type="nucleotide sequence ID" value="NZ_CP011541.1"/>
</dbReference>
<dbReference type="AlphaFoldDB" id="A0A0G3GU95"/>
<gene>
    <name evidence="3" type="ORF">CEPID_02835</name>
</gene>
<evidence type="ECO:0000256" key="2">
    <source>
        <dbReference type="SAM" id="SignalP"/>
    </source>
</evidence>
<reference evidence="3 4" key="1">
    <citation type="submission" date="2015-05" db="EMBL/GenBank/DDBJ databases">
        <title>Complete genome sequence of Corynebacterium epidermidicanis DSM 45586, isolated from the skin of a dog suffering from pruritus.</title>
        <authorList>
            <person name="Ruckert C."/>
            <person name="Albersmeier A."/>
            <person name="Winkler A."/>
            <person name="Tauch A."/>
        </authorList>
    </citation>
    <scope>NUCLEOTIDE SEQUENCE [LARGE SCALE GENOMIC DNA]</scope>
    <source>
        <strain evidence="3 4">DSM 45586</strain>
    </source>
</reference>
<dbReference type="Proteomes" id="UP000035368">
    <property type="component" value="Chromosome"/>
</dbReference>
<accession>A0A0G3GU95</accession>
<evidence type="ECO:0000313" key="3">
    <source>
        <dbReference type="EMBL" id="AKK02447.1"/>
    </source>
</evidence>
<protein>
    <submittedName>
        <fullName evidence="3">Uncharacterized protein</fullName>
    </submittedName>
</protein>